<dbReference type="EMBL" id="MLJW01006476">
    <property type="protein sequence ID" value="OIQ66620.1"/>
    <property type="molecule type" value="Genomic_DNA"/>
</dbReference>
<organism evidence="1">
    <name type="scientific">mine drainage metagenome</name>
    <dbReference type="NCBI Taxonomy" id="410659"/>
    <lineage>
        <taxon>unclassified sequences</taxon>
        <taxon>metagenomes</taxon>
        <taxon>ecological metagenomes</taxon>
    </lineage>
</organism>
<name>A0A1J5PGE0_9ZZZZ</name>
<protein>
    <submittedName>
        <fullName evidence="1">Uncharacterized protein</fullName>
    </submittedName>
</protein>
<accession>A0A1J5PGE0</accession>
<dbReference type="AlphaFoldDB" id="A0A1J5PGE0"/>
<gene>
    <name evidence="1" type="ORF">GALL_518090</name>
</gene>
<sequence length="62" mass="6609">MSLNASKEISSGQLIVLEIELSIHFCAAACIRTWSNGGKVCALTKYSGNGASSFRSRHSFTA</sequence>
<reference evidence="1" key="1">
    <citation type="submission" date="2016-10" db="EMBL/GenBank/DDBJ databases">
        <title>Sequence of Gallionella enrichment culture.</title>
        <authorList>
            <person name="Poehlein A."/>
            <person name="Muehling M."/>
            <person name="Daniel R."/>
        </authorList>
    </citation>
    <scope>NUCLEOTIDE SEQUENCE</scope>
</reference>
<proteinExistence type="predicted"/>
<comment type="caution">
    <text evidence="1">The sequence shown here is derived from an EMBL/GenBank/DDBJ whole genome shotgun (WGS) entry which is preliminary data.</text>
</comment>
<evidence type="ECO:0000313" key="1">
    <source>
        <dbReference type="EMBL" id="OIQ66620.1"/>
    </source>
</evidence>